<accession>A0A061RYC4</accession>
<feature type="non-terminal residue" evidence="1">
    <location>
        <position position="1"/>
    </location>
</feature>
<evidence type="ECO:0000313" key="1">
    <source>
        <dbReference type="EMBL" id="JAC76973.1"/>
    </source>
</evidence>
<proteinExistence type="predicted"/>
<organism evidence="1">
    <name type="scientific">Tetraselmis sp. GSL018</name>
    <dbReference type="NCBI Taxonomy" id="582737"/>
    <lineage>
        <taxon>Eukaryota</taxon>
        <taxon>Viridiplantae</taxon>
        <taxon>Chlorophyta</taxon>
        <taxon>core chlorophytes</taxon>
        <taxon>Chlorodendrophyceae</taxon>
        <taxon>Chlorodendrales</taxon>
        <taxon>Chlorodendraceae</taxon>
        <taxon>Tetraselmis</taxon>
    </lineage>
</organism>
<dbReference type="AlphaFoldDB" id="A0A061RYC4"/>
<reference evidence="1" key="1">
    <citation type="submission" date="2014-05" db="EMBL/GenBank/DDBJ databases">
        <title>The transcriptome of the halophilic microalga Tetraselmis sp. GSL018 isolated from the Great Salt Lake, Utah.</title>
        <authorList>
            <person name="Jinkerson R.E."/>
            <person name="D'Adamo S."/>
            <person name="Posewitz M.C."/>
        </authorList>
    </citation>
    <scope>NUCLEOTIDE SEQUENCE</scope>
    <source>
        <strain evidence="1">GSL018</strain>
    </source>
</reference>
<name>A0A061RYC4_9CHLO</name>
<sequence>PALKIYTGTVQYMYIPVQTTEAIVQHGLILLSLRAVTNRLQEAVVLLPSNWPQKAHLGLAPSQRSLGQGVWDKLDRKTGEIQSR</sequence>
<protein>
    <submittedName>
        <fullName evidence="1">Uncharacterized protein</fullName>
    </submittedName>
</protein>
<dbReference type="EMBL" id="GBEZ01008576">
    <property type="protein sequence ID" value="JAC76973.1"/>
    <property type="molecule type" value="Transcribed_RNA"/>
</dbReference>
<gene>
    <name evidence="1" type="ORF">TSPGSL018_18795</name>
</gene>